<keyword evidence="2" id="KW-1185">Reference proteome</keyword>
<evidence type="ECO:0000313" key="2">
    <source>
        <dbReference type="Proteomes" id="UP000076722"/>
    </source>
</evidence>
<reference evidence="1 2" key="1">
    <citation type="journal article" date="2016" name="Mol. Biol. Evol.">
        <title>Comparative Genomics of Early-Diverging Mushroom-Forming Fungi Provides Insights into the Origins of Lignocellulose Decay Capabilities.</title>
        <authorList>
            <person name="Nagy L.G."/>
            <person name="Riley R."/>
            <person name="Tritt A."/>
            <person name="Adam C."/>
            <person name="Daum C."/>
            <person name="Floudas D."/>
            <person name="Sun H."/>
            <person name="Yadav J.S."/>
            <person name="Pangilinan J."/>
            <person name="Larsson K.H."/>
            <person name="Matsuura K."/>
            <person name="Barry K."/>
            <person name="Labutti K."/>
            <person name="Kuo R."/>
            <person name="Ohm R.A."/>
            <person name="Bhattacharya S.S."/>
            <person name="Shirouzu T."/>
            <person name="Yoshinaga Y."/>
            <person name="Martin F.M."/>
            <person name="Grigoriev I.V."/>
            <person name="Hibbett D.S."/>
        </authorList>
    </citation>
    <scope>NUCLEOTIDE SEQUENCE [LARGE SCALE GENOMIC DNA]</scope>
    <source>
        <strain evidence="1 2">HHB9708</strain>
    </source>
</reference>
<evidence type="ECO:0000313" key="1">
    <source>
        <dbReference type="EMBL" id="KZS91009.1"/>
    </source>
</evidence>
<sequence length="98" mass="11148">SCSYLRKFVLTNKTPLAKAYNRASTIHLPLGSTPDNVSSEFLYQHAVKSMATASRLSESMNSLPVQPRQNITYSLEDLDIAWDEAYRRTSFKNTRAFQ</sequence>
<dbReference type="EMBL" id="KV419417">
    <property type="protein sequence ID" value="KZS91009.1"/>
    <property type="molecule type" value="Genomic_DNA"/>
</dbReference>
<dbReference type="Proteomes" id="UP000076722">
    <property type="component" value="Unassembled WGS sequence"/>
</dbReference>
<feature type="non-terminal residue" evidence="1">
    <location>
        <position position="1"/>
    </location>
</feature>
<protein>
    <submittedName>
        <fullName evidence="1">Uncharacterized protein</fullName>
    </submittedName>
</protein>
<organism evidence="1 2">
    <name type="scientific">Sistotremastrum niveocremeum HHB9708</name>
    <dbReference type="NCBI Taxonomy" id="1314777"/>
    <lineage>
        <taxon>Eukaryota</taxon>
        <taxon>Fungi</taxon>
        <taxon>Dikarya</taxon>
        <taxon>Basidiomycota</taxon>
        <taxon>Agaricomycotina</taxon>
        <taxon>Agaricomycetes</taxon>
        <taxon>Sistotremastrales</taxon>
        <taxon>Sistotremastraceae</taxon>
        <taxon>Sertulicium</taxon>
        <taxon>Sertulicium niveocremeum</taxon>
    </lineage>
</organism>
<dbReference type="AlphaFoldDB" id="A0A164RZ24"/>
<proteinExistence type="predicted"/>
<name>A0A164RZ24_9AGAM</name>
<accession>A0A164RZ24</accession>
<gene>
    <name evidence="1" type="ORF">SISNIDRAFT_456988</name>
</gene>